<keyword evidence="7 12" id="KW-0472">Membrane</keyword>
<keyword evidence="5 12" id="KW-0812">Transmembrane</keyword>
<feature type="transmembrane region" description="Helical" evidence="12">
    <location>
        <begin position="259"/>
        <end position="280"/>
    </location>
</feature>
<sequence length="409" mass="46550">MVYIRQDKLPKLKEYKYSGVDHSLVSRYVMKPFYNNFVIHCFPLWMAPNLITLSGFGFVVANFLTLLWYTPTLDQDCPRWVYASWAIGLFLYQTFDAVDGTQARRTHQSGPLGELFDHGVDAINTSLEVLLFSATMNFGQGWMTVLTLFASLLTFYVQTWEEYHTHTLTLGIISGPVEGILTLCIVYATTAVLGGGSFWQQSLLESIGVKNYDFIPDFFYNLAWNEWYMVYGGFVLVFNTVSRQNVMEARRSRGQKARVALMGLLTFAAAWVLIPLYLLLQPMILHQHLVPFIFYAGLVNAFSVGRMIISHLTKSRFPRGNVLIYPLIYGVIDSAGPWLQHHVGFGWPSALGNDVYQVAFVFMCLGLAVGVHASFVVDVIWTICDYLDIWCLTIKYPHQENEEKVKKAN</sequence>
<feature type="transmembrane region" description="Helical" evidence="12">
    <location>
        <begin position="359"/>
        <end position="381"/>
    </location>
</feature>
<evidence type="ECO:0000256" key="11">
    <source>
        <dbReference type="RuleBase" id="RU003750"/>
    </source>
</evidence>
<dbReference type="GO" id="GO:0004142">
    <property type="term" value="F:diacylglycerol cholinephosphotransferase activity"/>
    <property type="evidence" value="ECO:0007669"/>
    <property type="project" value="UniProtKB-EC"/>
</dbReference>
<evidence type="ECO:0000256" key="9">
    <source>
        <dbReference type="ARBA" id="ARBA00038987"/>
    </source>
</evidence>
<keyword evidence="4 11" id="KW-0808">Transferase</keyword>
<dbReference type="Pfam" id="PF01066">
    <property type="entry name" value="CDP-OH_P_transf"/>
    <property type="match status" value="1"/>
</dbReference>
<keyword evidence="6 12" id="KW-1133">Transmembrane helix</keyword>
<evidence type="ECO:0000256" key="3">
    <source>
        <dbReference type="ARBA" id="ARBA00010441"/>
    </source>
</evidence>
<feature type="transmembrane region" description="Helical" evidence="12">
    <location>
        <begin position="141"/>
        <end position="159"/>
    </location>
</feature>
<evidence type="ECO:0000256" key="12">
    <source>
        <dbReference type="SAM" id="Phobius"/>
    </source>
</evidence>
<dbReference type="PANTHER" id="PTHR10414:SF37">
    <property type="entry name" value="BB IN A BOXCAR, ISOFORM C"/>
    <property type="match status" value="1"/>
</dbReference>
<dbReference type="Proteomes" id="UP000700596">
    <property type="component" value="Unassembled WGS sequence"/>
</dbReference>
<dbReference type="InterPro" id="IPR000462">
    <property type="entry name" value="CDP-OH_P_trans"/>
</dbReference>
<dbReference type="OrthoDB" id="196717at2759"/>
<reference evidence="13" key="1">
    <citation type="journal article" date="2021" name="Nat. Commun.">
        <title>Genetic determinants of endophytism in the Arabidopsis root mycobiome.</title>
        <authorList>
            <person name="Mesny F."/>
            <person name="Miyauchi S."/>
            <person name="Thiergart T."/>
            <person name="Pickel B."/>
            <person name="Atanasova L."/>
            <person name="Karlsson M."/>
            <person name="Huettel B."/>
            <person name="Barry K.W."/>
            <person name="Haridas S."/>
            <person name="Chen C."/>
            <person name="Bauer D."/>
            <person name="Andreopoulos W."/>
            <person name="Pangilinan J."/>
            <person name="LaButti K."/>
            <person name="Riley R."/>
            <person name="Lipzen A."/>
            <person name="Clum A."/>
            <person name="Drula E."/>
            <person name="Henrissat B."/>
            <person name="Kohler A."/>
            <person name="Grigoriev I.V."/>
            <person name="Martin F.M."/>
            <person name="Hacquard S."/>
        </authorList>
    </citation>
    <scope>NUCLEOTIDE SEQUENCE</scope>
    <source>
        <strain evidence="13">MPI-CAGE-CH-0243</strain>
    </source>
</reference>
<evidence type="ECO:0000313" key="13">
    <source>
        <dbReference type="EMBL" id="KAH7126590.1"/>
    </source>
</evidence>
<feature type="transmembrane region" description="Helical" evidence="12">
    <location>
        <begin position="292"/>
        <end position="309"/>
    </location>
</feature>
<dbReference type="InterPro" id="IPR043130">
    <property type="entry name" value="CDP-OH_PTrfase_TM_dom"/>
</dbReference>
<evidence type="ECO:0000256" key="7">
    <source>
        <dbReference type="ARBA" id="ARBA00023136"/>
    </source>
</evidence>
<evidence type="ECO:0000256" key="2">
    <source>
        <dbReference type="ARBA" id="ARBA00004127"/>
    </source>
</evidence>
<evidence type="ECO:0000256" key="8">
    <source>
        <dbReference type="ARBA" id="ARBA00037890"/>
    </source>
</evidence>
<comment type="pathway">
    <text evidence="8">Phospholipid metabolism; phosphatidylcholine biosynthesis; phosphatidylcholine from phosphocholine: step 2/2.</text>
</comment>
<dbReference type="Gene3D" id="1.20.120.1760">
    <property type="match status" value="1"/>
</dbReference>
<dbReference type="PIRSF" id="PIRSF015665">
    <property type="entry name" value="CHOPT"/>
    <property type="match status" value="1"/>
</dbReference>
<evidence type="ECO:0000313" key="14">
    <source>
        <dbReference type="Proteomes" id="UP000700596"/>
    </source>
</evidence>
<dbReference type="EC" id="2.7.8.2" evidence="9"/>
<dbReference type="InterPro" id="IPR048254">
    <property type="entry name" value="CDP_ALCOHOL_P_TRANSF_CS"/>
</dbReference>
<dbReference type="PANTHER" id="PTHR10414">
    <property type="entry name" value="ETHANOLAMINEPHOSPHOTRANSFERASE"/>
    <property type="match status" value="1"/>
</dbReference>
<dbReference type="AlphaFoldDB" id="A0A9P9IPI9"/>
<proteinExistence type="inferred from homology"/>
<comment type="catalytic activity">
    <reaction evidence="10">
        <text>CDP-N,N-dimethylethanolamine + a 1,2-diacyl-sn-glycerol = a 1,2-diacyl-sn-glycero-3-phospho-N,N-dimethylethanolamine + CMP + H(+)</text>
        <dbReference type="Rhea" id="RHEA:33775"/>
        <dbReference type="ChEBI" id="CHEBI:15378"/>
        <dbReference type="ChEBI" id="CHEBI:17815"/>
        <dbReference type="ChEBI" id="CHEBI:60377"/>
        <dbReference type="ChEBI" id="CHEBI:64572"/>
        <dbReference type="ChEBI" id="CHEBI:65117"/>
    </reaction>
    <physiologicalReaction direction="left-to-right" evidence="10">
        <dbReference type="Rhea" id="RHEA:33776"/>
    </physiologicalReaction>
</comment>
<dbReference type="PROSITE" id="PS00379">
    <property type="entry name" value="CDP_ALCOHOL_P_TRANSF"/>
    <property type="match status" value="1"/>
</dbReference>
<protein>
    <recommendedName>
        <fullName evidence="9">diacylglycerol cholinephosphotransferase</fullName>
        <ecNumber evidence="9">2.7.8.2</ecNumber>
    </recommendedName>
</protein>
<comment type="caution">
    <text evidence="13">The sequence shown here is derived from an EMBL/GenBank/DDBJ whole genome shotgun (WGS) entry which is preliminary data.</text>
</comment>
<dbReference type="InterPro" id="IPR014472">
    <property type="entry name" value="CHOPT"/>
</dbReference>
<accession>A0A9P9IPI9</accession>
<evidence type="ECO:0000256" key="6">
    <source>
        <dbReference type="ARBA" id="ARBA00022989"/>
    </source>
</evidence>
<evidence type="ECO:0000256" key="10">
    <source>
        <dbReference type="ARBA" id="ARBA00051857"/>
    </source>
</evidence>
<dbReference type="EMBL" id="JAGMWT010000006">
    <property type="protein sequence ID" value="KAH7126590.1"/>
    <property type="molecule type" value="Genomic_DNA"/>
</dbReference>
<comment type="subcellular location">
    <subcellularLocation>
        <location evidence="2">Endomembrane system</location>
        <topology evidence="2">Multi-pass membrane protein</topology>
    </subcellularLocation>
</comment>
<organism evidence="13 14">
    <name type="scientific">Dendryphion nanum</name>
    <dbReference type="NCBI Taxonomy" id="256645"/>
    <lineage>
        <taxon>Eukaryota</taxon>
        <taxon>Fungi</taxon>
        <taxon>Dikarya</taxon>
        <taxon>Ascomycota</taxon>
        <taxon>Pezizomycotina</taxon>
        <taxon>Dothideomycetes</taxon>
        <taxon>Pleosporomycetidae</taxon>
        <taxon>Pleosporales</taxon>
        <taxon>Torulaceae</taxon>
        <taxon>Dendryphion</taxon>
    </lineage>
</organism>
<feature type="transmembrane region" description="Helical" evidence="12">
    <location>
        <begin position="219"/>
        <end position="238"/>
    </location>
</feature>
<gene>
    <name evidence="13" type="ORF">B0J11DRAFT_433167</name>
</gene>
<feature type="transmembrane region" description="Helical" evidence="12">
    <location>
        <begin position="321"/>
        <end position="339"/>
    </location>
</feature>
<evidence type="ECO:0000256" key="4">
    <source>
        <dbReference type="ARBA" id="ARBA00022679"/>
    </source>
</evidence>
<dbReference type="GO" id="GO:0012505">
    <property type="term" value="C:endomembrane system"/>
    <property type="evidence" value="ECO:0007669"/>
    <property type="project" value="UniProtKB-SubCell"/>
</dbReference>
<comment type="cofactor">
    <cofactor evidence="1">
        <name>Mg(2+)</name>
        <dbReference type="ChEBI" id="CHEBI:18420"/>
    </cofactor>
</comment>
<keyword evidence="14" id="KW-1185">Reference proteome</keyword>
<dbReference type="GO" id="GO:0016020">
    <property type="term" value="C:membrane"/>
    <property type="evidence" value="ECO:0007669"/>
    <property type="project" value="InterPro"/>
</dbReference>
<evidence type="ECO:0000256" key="1">
    <source>
        <dbReference type="ARBA" id="ARBA00001946"/>
    </source>
</evidence>
<evidence type="ECO:0000256" key="5">
    <source>
        <dbReference type="ARBA" id="ARBA00022692"/>
    </source>
</evidence>
<dbReference type="FunFam" id="1.20.120.1760:FF:000012">
    <property type="entry name" value="sn-1,2-diacylglycerol cholinephosphotransferase"/>
    <property type="match status" value="1"/>
</dbReference>
<name>A0A9P9IPI9_9PLEO</name>
<feature type="transmembrane region" description="Helical" evidence="12">
    <location>
        <begin position="180"/>
        <end position="199"/>
    </location>
</feature>
<comment type="similarity">
    <text evidence="3 11">Belongs to the CDP-alcohol phosphatidyltransferase class-I family.</text>
</comment>